<dbReference type="PANTHER" id="PTHR46345">
    <property type="entry name" value="INVERTED FORMIN-2"/>
    <property type="match status" value="1"/>
</dbReference>
<proteinExistence type="predicted"/>
<evidence type="ECO:0008006" key="4">
    <source>
        <dbReference type="Google" id="ProtNLM"/>
    </source>
</evidence>
<feature type="region of interest" description="Disordered" evidence="1">
    <location>
        <begin position="111"/>
        <end position="130"/>
    </location>
</feature>
<protein>
    <recommendedName>
        <fullName evidence="4">FH2 domain-containing protein</fullName>
    </recommendedName>
</protein>
<feature type="region of interest" description="Disordered" evidence="1">
    <location>
        <begin position="30"/>
        <end position="75"/>
    </location>
</feature>
<feature type="compositionally biased region" description="Polar residues" evidence="1">
    <location>
        <begin position="426"/>
        <end position="451"/>
    </location>
</feature>
<keyword evidence="3" id="KW-1185">Reference proteome</keyword>
<feature type="compositionally biased region" description="Polar residues" evidence="1">
    <location>
        <begin position="162"/>
        <end position="172"/>
    </location>
</feature>
<dbReference type="PANTHER" id="PTHR46345:SF8">
    <property type="entry name" value="FORMIN 3, ISOFORM B"/>
    <property type="match status" value="1"/>
</dbReference>
<feature type="compositionally biased region" description="Low complexity" evidence="1">
    <location>
        <begin position="837"/>
        <end position="855"/>
    </location>
</feature>
<feature type="compositionally biased region" description="Basic and acidic residues" evidence="1">
    <location>
        <begin position="657"/>
        <end position="696"/>
    </location>
</feature>
<organism evidence="2 3">
    <name type="scientific">Ladona fulva</name>
    <name type="common">Scarce chaser dragonfly</name>
    <name type="synonym">Libellula fulva</name>
    <dbReference type="NCBI Taxonomy" id="123851"/>
    <lineage>
        <taxon>Eukaryota</taxon>
        <taxon>Metazoa</taxon>
        <taxon>Ecdysozoa</taxon>
        <taxon>Arthropoda</taxon>
        <taxon>Hexapoda</taxon>
        <taxon>Insecta</taxon>
        <taxon>Pterygota</taxon>
        <taxon>Palaeoptera</taxon>
        <taxon>Odonata</taxon>
        <taxon>Epiprocta</taxon>
        <taxon>Anisoptera</taxon>
        <taxon>Libelluloidea</taxon>
        <taxon>Libellulidae</taxon>
        <taxon>Ladona</taxon>
    </lineage>
</organism>
<evidence type="ECO:0000313" key="3">
    <source>
        <dbReference type="Proteomes" id="UP000792457"/>
    </source>
</evidence>
<dbReference type="EMBL" id="KZ308458">
    <property type="protein sequence ID" value="KAG8230024.1"/>
    <property type="molecule type" value="Genomic_DNA"/>
</dbReference>
<feature type="compositionally biased region" description="Polar residues" evidence="1">
    <location>
        <begin position="885"/>
        <end position="895"/>
    </location>
</feature>
<feature type="compositionally biased region" description="Low complexity" evidence="1">
    <location>
        <begin position="873"/>
        <end position="884"/>
    </location>
</feature>
<feature type="compositionally biased region" description="Low complexity" evidence="1">
    <location>
        <begin position="980"/>
        <end position="997"/>
    </location>
</feature>
<feature type="region of interest" description="Disordered" evidence="1">
    <location>
        <begin position="425"/>
        <end position="451"/>
    </location>
</feature>
<feature type="compositionally biased region" description="Polar residues" evidence="1">
    <location>
        <begin position="762"/>
        <end position="772"/>
    </location>
</feature>
<feature type="non-terminal residue" evidence="2">
    <location>
        <position position="1"/>
    </location>
</feature>
<feature type="region of interest" description="Disordered" evidence="1">
    <location>
        <begin position="747"/>
        <end position="788"/>
    </location>
</feature>
<feature type="compositionally biased region" description="Polar residues" evidence="1">
    <location>
        <begin position="314"/>
        <end position="328"/>
    </location>
</feature>
<feature type="compositionally biased region" description="Polar residues" evidence="1">
    <location>
        <begin position="550"/>
        <end position="559"/>
    </location>
</feature>
<feature type="compositionally biased region" description="Polar residues" evidence="1">
    <location>
        <begin position="254"/>
        <end position="263"/>
    </location>
</feature>
<feature type="region of interest" description="Disordered" evidence="1">
    <location>
        <begin position="153"/>
        <end position="189"/>
    </location>
</feature>
<dbReference type="OrthoDB" id="26518at2759"/>
<sequence length="997" mass="107927">KCLKGGEAQFRIEECLRLVQAFSSRFQAAVVDNKRRREQEKQAEERRRRREREEAARAQQRRRHGSSGAGGSESECSHLVDSFLYDIRSGLMGKDLKVRKLKRQGALETNVHNGGGITSEEETGGSPQVTRRRIGSFSGVEAAPGLAAIAASSNNNKEDNSQDMVTDVTPNGTLRRRRSRVPSEEDESGLMDFLRYSGHDGSRERKSWAGTIADGYGSLDRSWARRARGGMAGSVRRRPDLLGADFSGDRERTTSPSRIVESQSAASTPTATLPSTTSASEETSIKPGRPWKQKIEAWLQENEREEKAMRERSSNLSFRSGDRSNTSVEEPPEKLSAEVEVDEEGKRQLRRRQRLSTPIQGTLETKPSDNKPFSDGKDALGMASKKGILSPGVAAPGQYRRVYQDWKPSVEKTDLVGTMEAIEEVNSGSSGQDKSAWRKSSLNVPNSSEETINSVGGNGAYVGAILGSTSTRRRIRTNRSSLDTAPVSLGQPLLQAIKEEDKRKGVISTLGRQQSEDKLTLYIRKDTDEDVDGKAAKEPSADQQHRDIMQKTNTTTSGVSKVLIGKGGEMSVEDNEKNTEDVDAENVETPPALRKVRCSDSTAASRRLHKPSDRVVAEDDEEEMGDGQFERFSAARRTRRYKRISEGGEEADGDGEGSSRRQGTESHKENSAELQKKEENRIDFGIERRGSGVDRSLRRRGERGRSHIEPSLVAEAAKKASAKGDGISRVKVGDAVVEIPPPVSKMNLQGANVTDSGKELTKPTTANGSANRVETKRSVMKSSPASVGSLVERVRNAGSVLKSRKTEVDQGPGRIPTRSASMRVTGRGGGSVERTPSRGSLRSNSRNSLVSVGLVKNSNTAPVKRSGFGFGGISSSASSKKPPITTNGVSSSRQKLGSGLVPNTPVRKEQVTRRGSGASSVASSGIISRSFRISSRDSQVPSRLPSPTSAPSSRVGLSFMRPTAASSAKDSIVKDSVSSGARTPGPRTAPAAIERVK</sequence>
<accession>A0A8K0K9G7</accession>
<feature type="compositionally biased region" description="Basic and acidic residues" evidence="1">
    <location>
        <begin position="530"/>
        <end position="549"/>
    </location>
</feature>
<reference evidence="2" key="1">
    <citation type="submission" date="2013-04" db="EMBL/GenBank/DDBJ databases">
        <authorList>
            <person name="Qu J."/>
            <person name="Murali S.C."/>
            <person name="Bandaranaike D."/>
            <person name="Bellair M."/>
            <person name="Blankenburg K."/>
            <person name="Chao H."/>
            <person name="Dinh H."/>
            <person name="Doddapaneni H."/>
            <person name="Downs B."/>
            <person name="Dugan-Rocha S."/>
            <person name="Elkadiri S."/>
            <person name="Gnanaolivu R.D."/>
            <person name="Hernandez B."/>
            <person name="Javaid M."/>
            <person name="Jayaseelan J.C."/>
            <person name="Lee S."/>
            <person name="Li M."/>
            <person name="Ming W."/>
            <person name="Munidasa M."/>
            <person name="Muniz J."/>
            <person name="Nguyen L."/>
            <person name="Ongeri F."/>
            <person name="Osuji N."/>
            <person name="Pu L.-L."/>
            <person name="Puazo M."/>
            <person name="Qu C."/>
            <person name="Quiroz J."/>
            <person name="Raj R."/>
            <person name="Weissenberger G."/>
            <person name="Xin Y."/>
            <person name="Zou X."/>
            <person name="Han Y."/>
            <person name="Richards S."/>
            <person name="Worley K."/>
            <person name="Muzny D."/>
            <person name="Gibbs R."/>
        </authorList>
    </citation>
    <scope>NUCLEOTIDE SEQUENCE</scope>
    <source>
        <strain evidence="2">Sampled in the wild</strain>
    </source>
</reference>
<name>A0A8K0K9G7_LADFU</name>
<feature type="region of interest" description="Disordered" evidence="1">
    <location>
        <begin position="530"/>
        <end position="710"/>
    </location>
</feature>
<dbReference type="InterPro" id="IPR042201">
    <property type="entry name" value="FH2_Formin_sf"/>
</dbReference>
<feature type="region of interest" description="Disordered" evidence="1">
    <location>
        <begin position="228"/>
        <end position="353"/>
    </location>
</feature>
<feature type="compositionally biased region" description="Polar residues" evidence="1">
    <location>
        <begin position="939"/>
        <end position="952"/>
    </location>
</feature>
<feature type="region of interest" description="Disordered" evidence="1">
    <location>
        <begin position="801"/>
        <end position="997"/>
    </location>
</feature>
<feature type="compositionally biased region" description="Low complexity" evidence="1">
    <location>
        <begin position="913"/>
        <end position="938"/>
    </location>
</feature>
<dbReference type="AlphaFoldDB" id="A0A8K0K9G7"/>
<feature type="compositionally biased region" description="Basic and acidic residues" evidence="1">
    <location>
        <begin position="301"/>
        <end position="313"/>
    </location>
</feature>
<feature type="compositionally biased region" description="Low complexity" evidence="1">
    <location>
        <begin position="264"/>
        <end position="282"/>
    </location>
</feature>
<evidence type="ECO:0000256" key="1">
    <source>
        <dbReference type="SAM" id="MobiDB-lite"/>
    </source>
</evidence>
<reference evidence="2" key="2">
    <citation type="submission" date="2017-10" db="EMBL/GenBank/DDBJ databases">
        <title>Ladona fulva Genome sequencing and assembly.</title>
        <authorList>
            <person name="Murali S."/>
            <person name="Richards S."/>
            <person name="Bandaranaike D."/>
            <person name="Bellair M."/>
            <person name="Blankenburg K."/>
            <person name="Chao H."/>
            <person name="Dinh H."/>
            <person name="Doddapaneni H."/>
            <person name="Dugan-Rocha S."/>
            <person name="Elkadiri S."/>
            <person name="Gnanaolivu R."/>
            <person name="Hernandez B."/>
            <person name="Skinner E."/>
            <person name="Javaid M."/>
            <person name="Lee S."/>
            <person name="Li M."/>
            <person name="Ming W."/>
            <person name="Munidasa M."/>
            <person name="Muniz J."/>
            <person name="Nguyen L."/>
            <person name="Hughes D."/>
            <person name="Osuji N."/>
            <person name="Pu L.-L."/>
            <person name="Puazo M."/>
            <person name="Qu C."/>
            <person name="Quiroz J."/>
            <person name="Raj R."/>
            <person name="Weissenberger G."/>
            <person name="Xin Y."/>
            <person name="Zou X."/>
            <person name="Han Y."/>
            <person name="Worley K."/>
            <person name="Muzny D."/>
            <person name="Gibbs R."/>
        </authorList>
    </citation>
    <scope>NUCLEOTIDE SEQUENCE</scope>
    <source>
        <strain evidence="2">Sampled in the wild</strain>
    </source>
</reference>
<evidence type="ECO:0000313" key="2">
    <source>
        <dbReference type="EMBL" id="KAG8230024.1"/>
    </source>
</evidence>
<comment type="caution">
    <text evidence="2">The sequence shown here is derived from an EMBL/GenBank/DDBJ whole genome shotgun (WGS) entry which is preliminary data.</text>
</comment>
<dbReference type="Gene3D" id="1.20.58.2220">
    <property type="entry name" value="Formin, FH2 domain"/>
    <property type="match status" value="1"/>
</dbReference>
<gene>
    <name evidence="2" type="ORF">J437_LFUL008465</name>
</gene>
<dbReference type="Proteomes" id="UP000792457">
    <property type="component" value="Unassembled WGS sequence"/>
</dbReference>
<feature type="compositionally biased region" description="Basic and acidic residues" evidence="1">
    <location>
        <begin position="32"/>
        <end position="56"/>
    </location>
</feature>